<keyword evidence="6" id="KW-0028">Amino-acid biosynthesis</keyword>
<dbReference type="InterPro" id="IPR019811">
    <property type="entry name" value="HDH_CS"/>
</dbReference>
<comment type="pathway">
    <text evidence="2">Amino-acid biosynthesis; L-methionine biosynthesis via de novo pathway; L-homoserine from L-aspartate: step 3/3.</text>
</comment>
<dbReference type="InterPro" id="IPR022697">
    <property type="entry name" value="HDH_short"/>
</dbReference>
<dbReference type="Pfam" id="PF03447">
    <property type="entry name" value="NAD_binding_3"/>
    <property type="match status" value="1"/>
</dbReference>
<dbReference type="PROSITE" id="PS01042">
    <property type="entry name" value="HOMOSER_DHGENASE"/>
    <property type="match status" value="1"/>
</dbReference>
<dbReference type="FunFam" id="3.30.360.10:FF:000005">
    <property type="entry name" value="Homoserine dehydrogenase"/>
    <property type="match status" value="1"/>
</dbReference>
<dbReference type="Gene3D" id="3.40.50.720">
    <property type="entry name" value="NAD(P)-binding Rossmann-like Domain"/>
    <property type="match status" value="1"/>
</dbReference>
<evidence type="ECO:0000256" key="6">
    <source>
        <dbReference type="ARBA" id="ARBA00022605"/>
    </source>
</evidence>
<dbReference type="PANTHER" id="PTHR43331">
    <property type="entry name" value="HOMOSERINE DEHYDROGENASE"/>
    <property type="match status" value="1"/>
</dbReference>
<evidence type="ECO:0000259" key="11">
    <source>
        <dbReference type="Pfam" id="PF03447"/>
    </source>
</evidence>
<evidence type="ECO:0000256" key="2">
    <source>
        <dbReference type="ARBA" id="ARBA00005062"/>
    </source>
</evidence>
<dbReference type="GO" id="GO:0009088">
    <property type="term" value="P:threonine biosynthetic process"/>
    <property type="evidence" value="ECO:0007669"/>
    <property type="project" value="UniProtKB-UniPathway"/>
</dbReference>
<dbReference type="EC" id="1.1.1.3" evidence="4"/>
<keyword evidence="7" id="KW-0791">Threonine biosynthesis</keyword>
<comment type="pathway">
    <text evidence="1">Amino-acid biosynthesis; L-threonine biosynthesis; L-threonine from L-aspartate: step 3/5.</text>
</comment>
<dbReference type="AlphaFoldDB" id="X0VAH7"/>
<dbReference type="InterPro" id="IPR005106">
    <property type="entry name" value="Asp/hSer_DH_NAD-bd"/>
</dbReference>
<dbReference type="InterPro" id="IPR001342">
    <property type="entry name" value="HDH_cat"/>
</dbReference>
<sequence>VVGGQVAKVLLDKAPILAEQVGCPLLLRKVKVLESDLAKPQVQEMNPQLCTTGADDFFTNPEIDIVVEAIGGENPALEYLRRAISGGKHVVTANKEVIAKHGAELLALAQQHEVGLHYEASVGGGIPLITPFQYDLVANRIRGIYAIINGTTNYILTRMARDKVDFSSALKRAQELGYAEPNPENDVEGVDAAYKLAILTSLAFHHQVRPEDIYCEGISRLSSRDFRYALELGFAIKLLAIAKQDDRSIEVRVHPVFIPEDSLLAKIDGVYNAVLVEGDLVGKVLFSGEGRI</sequence>
<evidence type="ECO:0000259" key="10">
    <source>
        <dbReference type="Pfam" id="PF00742"/>
    </source>
</evidence>
<evidence type="ECO:0000256" key="3">
    <source>
        <dbReference type="ARBA" id="ARBA00006753"/>
    </source>
</evidence>
<comment type="similarity">
    <text evidence="3">Belongs to the homoserine dehydrogenase family.</text>
</comment>
<dbReference type="UniPathway" id="UPA00051">
    <property type="reaction ID" value="UER00465"/>
</dbReference>
<feature type="non-terminal residue" evidence="12">
    <location>
        <position position="292"/>
    </location>
</feature>
<dbReference type="Gene3D" id="3.30.360.10">
    <property type="entry name" value="Dihydrodipicolinate Reductase, domain 2"/>
    <property type="match status" value="1"/>
</dbReference>
<dbReference type="UniPathway" id="UPA00050">
    <property type="reaction ID" value="UER00063"/>
</dbReference>
<feature type="domain" description="Homoserine dehydrogenase catalytic" evidence="10">
    <location>
        <begin position="127"/>
        <end position="290"/>
    </location>
</feature>
<organism evidence="12">
    <name type="scientific">marine sediment metagenome</name>
    <dbReference type="NCBI Taxonomy" id="412755"/>
    <lineage>
        <taxon>unclassified sequences</taxon>
        <taxon>metagenomes</taxon>
        <taxon>ecological metagenomes</taxon>
    </lineage>
</organism>
<evidence type="ECO:0000256" key="1">
    <source>
        <dbReference type="ARBA" id="ARBA00005056"/>
    </source>
</evidence>
<proteinExistence type="inferred from homology"/>
<evidence type="ECO:0000256" key="9">
    <source>
        <dbReference type="ARBA" id="ARBA00023167"/>
    </source>
</evidence>
<dbReference type="PIRSF" id="PIRSF036497">
    <property type="entry name" value="HDH_short"/>
    <property type="match status" value="1"/>
</dbReference>
<accession>X0VAH7</accession>
<dbReference type="Pfam" id="PF00742">
    <property type="entry name" value="Homoserine_dh"/>
    <property type="match status" value="1"/>
</dbReference>
<feature type="domain" description="Aspartate/homoserine dehydrogenase NAD-binding" evidence="11">
    <location>
        <begin position="2"/>
        <end position="119"/>
    </location>
</feature>
<evidence type="ECO:0000256" key="7">
    <source>
        <dbReference type="ARBA" id="ARBA00022697"/>
    </source>
</evidence>
<feature type="non-terminal residue" evidence="12">
    <location>
        <position position="1"/>
    </location>
</feature>
<name>X0VAH7_9ZZZZ</name>
<reference evidence="12" key="1">
    <citation type="journal article" date="2014" name="Front. Microbiol.">
        <title>High frequency of phylogenetically diverse reductive dehalogenase-homologous genes in deep subseafloor sedimentary metagenomes.</title>
        <authorList>
            <person name="Kawai M."/>
            <person name="Futagami T."/>
            <person name="Toyoda A."/>
            <person name="Takaki Y."/>
            <person name="Nishi S."/>
            <person name="Hori S."/>
            <person name="Arai W."/>
            <person name="Tsubouchi T."/>
            <person name="Morono Y."/>
            <person name="Uchiyama I."/>
            <person name="Ito T."/>
            <person name="Fujiyama A."/>
            <person name="Inagaki F."/>
            <person name="Takami H."/>
        </authorList>
    </citation>
    <scope>NUCLEOTIDE SEQUENCE</scope>
    <source>
        <strain evidence="12">Expedition CK06-06</strain>
    </source>
</reference>
<evidence type="ECO:0000313" key="12">
    <source>
        <dbReference type="EMBL" id="GAF97610.1"/>
    </source>
</evidence>
<dbReference type="EMBL" id="BARS01014865">
    <property type="protein sequence ID" value="GAF97610.1"/>
    <property type="molecule type" value="Genomic_DNA"/>
</dbReference>
<dbReference type="PANTHER" id="PTHR43331:SF1">
    <property type="entry name" value="HOMOSERINE DEHYDROGENASE"/>
    <property type="match status" value="1"/>
</dbReference>
<dbReference type="GO" id="GO:0004412">
    <property type="term" value="F:homoserine dehydrogenase activity"/>
    <property type="evidence" value="ECO:0007669"/>
    <property type="project" value="UniProtKB-EC"/>
</dbReference>
<gene>
    <name evidence="12" type="ORF">S01H1_24701</name>
</gene>
<dbReference type="InterPro" id="IPR036291">
    <property type="entry name" value="NAD(P)-bd_dom_sf"/>
</dbReference>
<comment type="caution">
    <text evidence="12">The sequence shown here is derived from an EMBL/GenBank/DDBJ whole genome shotgun (WGS) entry which is preliminary data.</text>
</comment>
<dbReference type="GO" id="GO:0009086">
    <property type="term" value="P:methionine biosynthetic process"/>
    <property type="evidence" value="ECO:0007669"/>
    <property type="project" value="UniProtKB-KW"/>
</dbReference>
<dbReference type="SUPFAM" id="SSF55347">
    <property type="entry name" value="Glyceraldehyde-3-phosphate dehydrogenase-like, C-terminal domain"/>
    <property type="match status" value="1"/>
</dbReference>
<dbReference type="NCBIfam" id="NF004976">
    <property type="entry name" value="PRK06349.1"/>
    <property type="match status" value="1"/>
</dbReference>
<keyword evidence="8" id="KW-0560">Oxidoreductase</keyword>
<dbReference type="GO" id="GO:0050661">
    <property type="term" value="F:NADP binding"/>
    <property type="evidence" value="ECO:0007669"/>
    <property type="project" value="InterPro"/>
</dbReference>
<protein>
    <recommendedName>
        <fullName evidence="5">Homoserine dehydrogenase</fullName>
        <ecNumber evidence="4">1.1.1.3</ecNumber>
    </recommendedName>
</protein>
<evidence type="ECO:0000256" key="8">
    <source>
        <dbReference type="ARBA" id="ARBA00023002"/>
    </source>
</evidence>
<dbReference type="SUPFAM" id="SSF51735">
    <property type="entry name" value="NAD(P)-binding Rossmann-fold domains"/>
    <property type="match status" value="1"/>
</dbReference>
<evidence type="ECO:0000256" key="4">
    <source>
        <dbReference type="ARBA" id="ARBA00013213"/>
    </source>
</evidence>
<keyword evidence="9" id="KW-0486">Methionine biosynthesis</keyword>
<evidence type="ECO:0000256" key="5">
    <source>
        <dbReference type="ARBA" id="ARBA00013376"/>
    </source>
</evidence>